<comment type="caution">
    <text evidence="5">The sequence shown here is derived from an EMBL/GenBank/DDBJ whole genome shotgun (WGS) entry which is preliminary data.</text>
</comment>
<dbReference type="InterPro" id="IPR051592">
    <property type="entry name" value="HERV-K_Pro_peptidase_A2"/>
</dbReference>
<dbReference type="InterPro" id="IPR029054">
    <property type="entry name" value="dUTPase-like"/>
</dbReference>
<evidence type="ECO:0000256" key="2">
    <source>
        <dbReference type="ARBA" id="ARBA00022750"/>
    </source>
</evidence>
<feature type="non-terminal residue" evidence="5">
    <location>
        <position position="239"/>
    </location>
</feature>
<dbReference type="PROSITE" id="PS00141">
    <property type="entry name" value="ASP_PROTEASE"/>
    <property type="match status" value="1"/>
</dbReference>
<evidence type="ECO:0000256" key="1">
    <source>
        <dbReference type="ARBA" id="ARBA00022670"/>
    </source>
</evidence>
<sequence length="239" mass="25061">ETKQAVSQYGLSSPFTRSLIEHLFTANLLTPHDTKQIIQIAGCLDHCAAATAGSAGVDLATAVNTTLVTSVVALIDSDQQGPLGHGLSALLIGRSSVSRQGIFVVPGLIDADYTGIIKIMVYTLTPPITIPQGSKIAQLIPFRSMVPRSLPKQRGTGSFGSTGSPEVLLAIDIARDKPEEKVIVTHPLGSSITLTMLIDTGADVTILPIANWPSAWPLVFAAMNVVGVGGPQRTMISQT</sequence>
<reference evidence="5 6" key="1">
    <citation type="submission" date="2019-09" db="EMBL/GenBank/DDBJ databases">
        <title>Bird 10,000 Genomes (B10K) Project - Family phase.</title>
        <authorList>
            <person name="Zhang G."/>
        </authorList>
    </citation>
    <scope>NUCLEOTIDE SEQUENCE [LARGE SCALE GENOMIC DNA]</scope>
    <source>
        <strain evidence="5">B10K-DU-009-16</strain>
        <tissue evidence="5">Muscle</tissue>
    </source>
</reference>
<name>A0A7L4BFR6_9CHAR</name>
<keyword evidence="2" id="KW-0064">Aspartyl protease</keyword>
<dbReference type="InterPro" id="IPR033704">
    <property type="entry name" value="dUTPase_trimeric"/>
</dbReference>
<dbReference type="Proteomes" id="UP000556165">
    <property type="component" value="Unassembled WGS sequence"/>
</dbReference>
<dbReference type="SUPFAM" id="SSF47943">
    <property type="entry name" value="Retrovirus capsid protein, N-terminal core domain"/>
    <property type="match status" value="1"/>
</dbReference>
<gene>
    <name evidence="5" type="primary">Ervk9_1</name>
    <name evidence="5" type="ORF">PHASIM_R08200</name>
</gene>
<dbReference type="Gene3D" id="1.10.375.10">
    <property type="entry name" value="Human Immunodeficiency Virus Type 1 Capsid Protein"/>
    <property type="match status" value="1"/>
</dbReference>
<dbReference type="Pfam" id="PF00692">
    <property type="entry name" value="dUTPase"/>
    <property type="match status" value="1"/>
</dbReference>
<dbReference type="PANTHER" id="PTHR19422">
    <property type="entry name" value="GAG RETROVIRAL POLYPROTEIN"/>
    <property type="match status" value="1"/>
</dbReference>
<dbReference type="CDD" id="cd07557">
    <property type="entry name" value="trimeric_dUTPase"/>
    <property type="match status" value="1"/>
</dbReference>
<evidence type="ECO:0000313" key="5">
    <source>
        <dbReference type="EMBL" id="NXW36084.1"/>
    </source>
</evidence>
<feature type="non-terminal residue" evidence="5">
    <location>
        <position position="1"/>
    </location>
</feature>
<keyword evidence="1" id="KW-0645">Protease</keyword>
<evidence type="ECO:0000259" key="4">
    <source>
        <dbReference type="PROSITE" id="PS50175"/>
    </source>
</evidence>
<dbReference type="GO" id="GO:0016032">
    <property type="term" value="P:viral process"/>
    <property type="evidence" value="ECO:0007669"/>
    <property type="project" value="InterPro"/>
</dbReference>
<dbReference type="InterPro" id="IPR018061">
    <property type="entry name" value="Retropepsins"/>
</dbReference>
<dbReference type="SUPFAM" id="SSF51283">
    <property type="entry name" value="dUTPase-like"/>
    <property type="match status" value="1"/>
</dbReference>
<dbReference type="InterPro" id="IPR036157">
    <property type="entry name" value="dUTPase-like_sf"/>
</dbReference>
<dbReference type="PANTHER" id="PTHR19422:SF123">
    <property type="entry name" value="RT1 CLASS I, LOCUS CE15"/>
    <property type="match status" value="1"/>
</dbReference>
<dbReference type="EMBL" id="VZZW01001664">
    <property type="protein sequence ID" value="NXW36084.1"/>
    <property type="molecule type" value="Genomic_DNA"/>
</dbReference>
<keyword evidence="3" id="KW-0378">Hydrolase</keyword>
<dbReference type="Pfam" id="PF00607">
    <property type="entry name" value="Gag_p24"/>
    <property type="match status" value="1"/>
</dbReference>
<dbReference type="Pfam" id="PF00077">
    <property type="entry name" value="RVP"/>
    <property type="match status" value="1"/>
</dbReference>
<feature type="domain" description="Peptidase A2" evidence="4">
    <location>
        <begin position="194"/>
        <end position="230"/>
    </location>
</feature>
<dbReference type="InterPro" id="IPR008919">
    <property type="entry name" value="Retrov_capsid_N"/>
</dbReference>
<dbReference type="GO" id="GO:0004190">
    <property type="term" value="F:aspartic-type endopeptidase activity"/>
    <property type="evidence" value="ECO:0007669"/>
    <property type="project" value="UniProtKB-KW"/>
</dbReference>
<dbReference type="GO" id="GO:0006508">
    <property type="term" value="P:proteolysis"/>
    <property type="evidence" value="ECO:0007669"/>
    <property type="project" value="UniProtKB-KW"/>
</dbReference>
<dbReference type="InterPro" id="IPR001995">
    <property type="entry name" value="Peptidase_A2_cat"/>
</dbReference>
<dbReference type="AlphaFoldDB" id="A0A7L4BFR6"/>
<keyword evidence="6" id="KW-1185">Reference proteome</keyword>
<proteinExistence type="predicted"/>
<dbReference type="SUPFAM" id="SSF50630">
    <property type="entry name" value="Acid proteases"/>
    <property type="match status" value="1"/>
</dbReference>
<protein>
    <submittedName>
        <fullName evidence="5">POK9 protein</fullName>
    </submittedName>
</protein>
<accession>A0A7L4BFR6</accession>
<dbReference type="PROSITE" id="PS50175">
    <property type="entry name" value="ASP_PROT_RETROV"/>
    <property type="match status" value="1"/>
</dbReference>
<dbReference type="Gene3D" id="2.40.70.10">
    <property type="entry name" value="Acid Proteases"/>
    <property type="match status" value="1"/>
</dbReference>
<evidence type="ECO:0000313" key="6">
    <source>
        <dbReference type="Proteomes" id="UP000556165"/>
    </source>
</evidence>
<dbReference type="InterPro" id="IPR001969">
    <property type="entry name" value="Aspartic_peptidase_AS"/>
</dbReference>
<dbReference type="Gene3D" id="2.70.40.10">
    <property type="match status" value="1"/>
</dbReference>
<evidence type="ECO:0000256" key="3">
    <source>
        <dbReference type="ARBA" id="ARBA00022801"/>
    </source>
</evidence>
<organism evidence="5 6">
    <name type="scientific">Phaetusa simplex</name>
    <name type="common">large-billed tern</name>
    <dbReference type="NCBI Taxonomy" id="297813"/>
    <lineage>
        <taxon>Eukaryota</taxon>
        <taxon>Metazoa</taxon>
        <taxon>Chordata</taxon>
        <taxon>Craniata</taxon>
        <taxon>Vertebrata</taxon>
        <taxon>Euteleostomi</taxon>
        <taxon>Archelosauria</taxon>
        <taxon>Archosauria</taxon>
        <taxon>Dinosauria</taxon>
        <taxon>Saurischia</taxon>
        <taxon>Theropoda</taxon>
        <taxon>Coelurosauria</taxon>
        <taxon>Aves</taxon>
        <taxon>Neognathae</taxon>
        <taxon>Neoaves</taxon>
        <taxon>Charadriiformes</taxon>
        <taxon>Laridae</taxon>
        <taxon>Phaetusa</taxon>
    </lineage>
</organism>
<dbReference type="InterPro" id="IPR021109">
    <property type="entry name" value="Peptidase_aspartic_dom_sf"/>
</dbReference>